<reference evidence="2" key="1">
    <citation type="submission" date="2014-12" db="EMBL/GenBank/DDBJ databases">
        <title>Insight into the proteome of Arion vulgaris.</title>
        <authorList>
            <person name="Aradska J."/>
            <person name="Bulat T."/>
            <person name="Smidak R."/>
            <person name="Sarate P."/>
            <person name="Gangsoo J."/>
            <person name="Sialana F."/>
            <person name="Bilban M."/>
            <person name="Lubec G."/>
        </authorList>
    </citation>
    <scope>NUCLEOTIDE SEQUENCE</scope>
    <source>
        <tissue evidence="2">Skin</tissue>
    </source>
</reference>
<proteinExistence type="predicted"/>
<dbReference type="AlphaFoldDB" id="A0A0B6XZ28"/>
<feature type="compositionally biased region" description="Polar residues" evidence="1">
    <location>
        <begin position="23"/>
        <end position="41"/>
    </location>
</feature>
<gene>
    <name evidence="2" type="primary">ORF4270</name>
</gene>
<feature type="compositionally biased region" description="Polar residues" evidence="1">
    <location>
        <begin position="1"/>
        <end position="13"/>
    </location>
</feature>
<feature type="non-terminal residue" evidence="2">
    <location>
        <position position="89"/>
    </location>
</feature>
<accession>A0A0B6XZ28</accession>
<organism evidence="2">
    <name type="scientific">Arion vulgaris</name>
    <dbReference type="NCBI Taxonomy" id="1028688"/>
    <lineage>
        <taxon>Eukaryota</taxon>
        <taxon>Metazoa</taxon>
        <taxon>Spiralia</taxon>
        <taxon>Lophotrochozoa</taxon>
        <taxon>Mollusca</taxon>
        <taxon>Gastropoda</taxon>
        <taxon>Heterobranchia</taxon>
        <taxon>Euthyneura</taxon>
        <taxon>Panpulmonata</taxon>
        <taxon>Eupulmonata</taxon>
        <taxon>Stylommatophora</taxon>
        <taxon>Helicina</taxon>
        <taxon>Arionoidea</taxon>
        <taxon>Arionidae</taxon>
        <taxon>Arion</taxon>
    </lineage>
</organism>
<evidence type="ECO:0000256" key="1">
    <source>
        <dbReference type="SAM" id="MobiDB-lite"/>
    </source>
</evidence>
<feature type="region of interest" description="Disordered" evidence="1">
    <location>
        <begin position="1"/>
        <end position="41"/>
    </location>
</feature>
<name>A0A0B6XZ28_9EUPU</name>
<sequence length="89" mass="9935">VHNWHSIQITPSGEHSKKHHKSTTSQNVASTSQTPQLSLLNPHSELGLQTSSLMFLSRTQWQDLLLDPFQKLLLLRSSLVRVASGSHQA</sequence>
<evidence type="ECO:0000313" key="2">
    <source>
        <dbReference type="EMBL" id="CEK48520.1"/>
    </source>
</evidence>
<protein>
    <submittedName>
        <fullName evidence="2">Uncharacterized protein</fullName>
    </submittedName>
</protein>
<feature type="non-terminal residue" evidence="2">
    <location>
        <position position="1"/>
    </location>
</feature>
<dbReference type="EMBL" id="HACG01001655">
    <property type="protein sequence ID" value="CEK48520.1"/>
    <property type="molecule type" value="Transcribed_RNA"/>
</dbReference>